<dbReference type="AlphaFoldDB" id="H2YHL3"/>
<dbReference type="Ensembl" id="ENSCSAVT00000004880.1">
    <property type="protein sequence ID" value="ENSCSAVP00000004812.1"/>
    <property type="gene ID" value="ENSCSAVG00000002871.1"/>
</dbReference>
<keyword evidence="1" id="KW-0472">Membrane</keyword>
<name>H2YHL3_CIOSA</name>
<feature type="transmembrane region" description="Helical" evidence="1">
    <location>
        <begin position="85"/>
        <end position="105"/>
    </location>
</feature>
<proteinExistence type="predicted"/>
<evidence type="ECO:0000313" key="3">
    <source>
        <dbReference type="Proteomes" id="UP000007875"/>
    </source>
</evidence>
<evidence type="ECO:0000313" key="2">
    <source>
        <dbReference type="Ensembl" id="ENSCSAVP00000004812.1"/>
    </source>
</evidence>
<feature type="transmembrane region" description="Helical" evidence="1">
    <location>
        <begin position="140"/>
        <end position="161"/>
    </location>
</feature>
<protein>
    <submittedName>
        <fullName evidence="2">Uncharacterized protein</fullName>
    </submittedName>
</protein>
<dbReference type="InParanoid" id="H2YHL3"/>
<keyword evidence="1" id="KW-1133">Transmembrane helix</keyword>
<reference evidence="2" key="2">
    <citation type="submission" date="2025-08" db="UniProtKB">
        <authorList>
            <consortium name="Ensembl"/>
        </authorList>
    </citation>
    <scope>IDENTIFICATION</scope>
</reference>
<organism evidence="2 3">
    <name type="scientific">Ciona savignyi</name>
    <name type="common">Pacific transparent sea squirt</name>
    <dbReference type="NCBI Taxonomy" id="51511"/>
    <lineage>
        <taxon>Eukaryota</taxon>
        <taxon>Metazoa</taxon>
        <taxon>Chordata</taxon>
        <taxon>Tunicata</taxon>
        <taxon>Ascidiacea</taxon>
        <taxon>Phlebobranchia</taxon>
        <taxon>Cionidae</taxon>
        <taxon>Ciona</taxon>
    </lineage>
</organism>
<keyword evidence="3" id="KW-1185">Reference proteome</keyword>
<dbReference type="HOGENOM" id="CLU_1510088_0_0_1"/>
<reference evidence="3" key="1">
    <citation type="submission" date="2003-08" db="EMBL/GenBank/DDBJ databases">
        <authorList>
            <person name="Birren B."/>
            <person name="Nusbaum C."/>
            <person name="Abebe A."/>
            <person name="Abouelleil A."/>
            <person name="Adekoya E."/>
            <person name="Ait-zahra M."/>
            <person name="Allen N."/>
            <person name="Allen T."/>
            <person name="An P."/>
            <person name="Anderson M."/>
            <person name="Anderson S."/>
            <person name="Arachchi H."/>
            <person name="Armbruster J."/>
            <person name="Bachantsang P."/>
            <person name="Baldwin J."/>
            <person name="Barry A."/>
            <person name="Bayul T."/>
            <person name="Blitshsteyn B."/>
            <person name="Bloom T."/>
            <person name="Blye J."/>
            <person name="Boguslavskiy L."/>
            <person name="Borowsky M."/>
            <person name="Boukhgalter B."/>
            <person name="Brunache A."/>
            <person name="Butler J."/>
            <person name="Calixte N."/>
            <person name="Calvo S."/>
            <person name="Camarata J."/>
            <person name="Campo K."/>
            <person name="Chang J."/>
            <person name="Cheshatsang Y."/>
            <person name="Citroen M."/>
            <person name="Collymore A."/>
            <person name="Considine T."/>
            <person name="Cook A."/>
            <person name="Cooke P."/>
            <person name="Corum B."/>
            <person name="Cuomo C."/>
            <person name="David R."/>
            <person name="Dawoe T."/>
            <person name="Degray S."/>
            <person name="Dodge S."/>
            <person name="Dooley K."/>
            <person name="Dorje P."/>
            <person name="Dorjee K."/>
            <person name="Dorris L."/>
            <person name="Duffey N."/>
            <person name="Dupes A."/>
            <person name="Elkins T."/>
            <person name="Engels R."/>
            <person name="Erickson J."/>
            <person name="Farina A."/>
            <person name="Faro S."/>
            <person name="Ferreira P."/>
            <person name="Fischer H."/>
            <person name="Fitzgerald M."/>
            <person name="Foley K."/>
            <person name="Gage D."/>
            <person name="Galagan J."/>
            <person name="Gearin G."/>
            <person name="Gnerre S."/>
            <person name="Gnirke A."/>
            <person name="Goyette A."/>
            <person name="Graham J."/>
            <person name="Grandbois E."/>
            <person name="Gyaltsen K."/>
            <person name="Hafez N."/>
            <person name="Hagopian D."/>
            <person name="Hagos B."/>
            <person name="Hall J."/>
            <person name="Hatcher B."/>
            <person name="Heller A."/>
            <person name="Higgins H."/>
            <person name="Honan T."/>
            <person name="Horn A."/>
            <person name="Houde N."/>
            <person name="Hughes L."/>
            <person name="Hulme W."/>
            <person name="Husby E."/>
            <person name="Iliev I."/>
            <person name="Jaffe D."/>
            <person name="Jones C."/>
            <person name="Kamal M."/>
            <person name="Kamat A."/>
            <person name="Kamvysselis M."/>
            <person name="Karlsson E."/>
            <person name="Kells C."/>
            <person name="Kieu A."/>
            <person name="Kisner P."/>
            <person name="Kodira C."/>
            <person name="Kulbokas E."/>
            <person name="Labutti K."/>
            <person name="Lama D."/>
            <person name="Landers T."/>
            <person name="Leger J."/>
            <person name="Levine S."/>
            <person name="Lewis D."/>
            <person name="Lewis T."/>
            <person name="Lindblad-toh K."/>
            <person name="Liu X."/>
            <person name="Lokyitsang T."/>
            <person name="Lokyitsang Y."/>
            <person name="Lucien O."/>
            <person name="Lui A."/>
            <person name="Ma L.J."/>
            <person name="Mabbitt R."/>
            <person name="Macdonald J."/>
            <person name="Maclean C."/>
            <person name="Major J."/>
            <person name="Manning J."/>
            <person name="Marabella R."/>
            <person name="Maru K."/>
            <person name="Matthews C."/>
            <person name="Mauceli E."/>
            <person name="Mccarthy M."/>
            <person name="Mcdonough S."/>
            <person name="Mcghee T."/>
            <person name="Meldrim J."/>
            <person name="Meneus L."/>
            <person name="Mesirov J."/>
            <person name="Mihalev A."/>
            <person name="Mihova T."/>
            <person name="Mikkelsen T."/>
            <person name="Mlenga V."/>
            <person name="Moru K."/>
            <person name="Mozes J."/>
            <person name="Mulrain L."/>
            <person name="Munson G."/>
            <person name="Naylor J."/>
            <person name="Newes C."/>
            <person name="Nguyen C."/>
            <person name="Nguyen N."/>
            <person name="Nguyen T."/>
            <person name="Nicol R."/>
            <person name="Nielsen C."/>
            <person name="Nizzari M."/>
            <person name="Norbu C."/>
            <person name="Norbu N."/>
            <person name="O'donnell P."/>
            <person name="Okoawo O."/>
            <person name="O'leary S."/>
            <person name="Omotosho B."/>
            <person name="O'neill K."/>
            <person name="Osman S."/>
            <person name="Parker S."/>
            <person name="Perrin D."/>
            <person name="Phunkhang P."/>
            <person name="Piqani B."/>
            <person name="Purcell S."/>
            <person name="Rachupka T."/>
            <person name="Ramasamy U."/>
            <person name="Rameau R."/>
            <person name="Ray V."/>
            <person name="Raymond C."/>
            <person name="Retta R."/>
            <person name="Richardson S."/>
            <person name="Rise C."/>
            <person name="Rodriguez J."/>
            <person name="Rogers J."/>
            <person name="Rogov P."/>
            <person name="Rutman M."/>
            <person name="Schupbach R."/>
            <person name="Seaman C."/>
            <person name="Settipalli S."/>
            <person name="Sharpe T."/>
            <person name="Sheridan J."/>
            <person name="Sherpa N."/>
            <person name="Shi J."/>
            <person name="Smirnov S."/>
            <person name="Smith C."/>
            <person name="Sougnez C."/>
            <person name="Spencer B."/>
            <person name="Stalker J."/>
            <person name="Stange-thomann N."/>
            <person name="Stavropoulos S."/>
            <person name="Stetson K."/>
            <person name="Stone C."/>
            <person name="Stone S."/>
            <person name="Stubbs M."/>
            <person name="Talamas J."/>
            <person name="Tchuinga P."/>
            <person name="Tenzing P."/>
            <person name="Tesfaye S."/>
            <person name="Theodore J."/>
            <person name="Thoulutsang Y."/>
            <person name="Topham K."/>
            <person name="Towey S."/>
            <person name="Tsamla T."/>
            <person name="Tsomo N."/>
            <person name="Vallee D."/>
            <person name="Vassiliev H."/>
            <person name="Venkataraman V."/>
            <person name="Vinson J."/>
            <person name="Vo A."/>
            <person name="Wade C."/>
            <person name="Wang S."/>
            <person name="Wangchuk T."/>
            <person name="Wangdi T."/>
            <person name="Whittaker C."/>
            <person name="Wilkinson J."/>
            <person name="Wu Y."/>
            <person name="Wyman D."/>
            <person name="Yadav S."/>
            <person name="Yang S."/>
            <person name="Yang X."/>
            <person name="Yeager S."/>
            <person name="Yee E."/>
            <person name="Young G."/>
            <person name="Zainoun J."/>
            <person name="Zembeck L."/>
            <person name="Zimmer A."/>
            <person name="Zody M."/>
            <person name="Lander E."/>
        </authorList>
    </citation>
    <scope>NUCLEOTIDE SEQUENCE [LARGE SCALE GENOMIC DNA]</scope>
</reference>
<evidence type="ECO:0000256" key="1">
    <source>
        <dbReference type="SAM" id="Phobius"/>
    </source>
</evidence>
<dbReference type="Proteomes" id="UP000007875">
    <property type="component" value="Unassembled WGS sequence"/>
</dbReference>
<sequence>MHLCSRPSLTNSLMINKVEGDARVNKDNIQHEQNSHGSNNIEKSFESTHSFLGKPSLHGYDDVFSIRTDKALGLRFGRRDIKIKLVSFIFLVLVQVGEIIIATTFENSSNKLFNSKDSQSSNDVTSKGASRRTAAMLSCMLAYLLYFIITVHVVALLSMLLEKWLHQNKTVADLYDDE</sequence>
<keyword evidence="1" id="KW-0812">Transmembrane</keyword>
<reference evidence="2" key="3">
    <citation type="submission" date="2025-09" db="UniProtKB">
        <authorList>
            <consortium name="Ensembl"/>
        </authorList>
    </citation>
    <scope>IDENTIFICATION</scope>
</reference>
<accession>H2YHL3</accession>